<keyword evidence="3" id="KW-0677">Repeat</keyword>
<dbReference type="PANTHER" id="PTHR34701">
    <property type="entry name" value="TRANSCRIPTIONAL REGULATOR MRAZ"/>
    <property type="match status" value="1"/>
</dbReference>
<dbReference type="GO" id="GO:0051301">
    <property type="term" value="P:cell division"/>
    <property type="evidence" value="ECO:0007669"/>
    <property type="project" value="UniProtKB-KW"/>
</dbReference>
<evidence type="ECO:0000256" key="4">
    <source>
        <dbReference type="ARBA" id="ARBA00023015"/>
    </source>
</evidence>
<comment type="subunit">
    <text evidence="7">Forms oligomers.</text>
</comment>
<dbReference type="Gene3D" id="3.40.1550.20">
    <property type="entry name" value="Transcriptional regulator MraZ domain"/>
    <property type="match status" value="1"/>
</dbReference>
<dbReference type="CDD" id="cd16320">
    <property type="entry name" value="MraZ_N"/>
    <property type="match status" value="1"/>
</dbReference>
<dbReference type="InterPro" id="IPR003444">
    <property type="entry name" value="MraZ"/>
</dbReference>
<dbReference type="PROSITE" id="PS51740">
    <property type="entry name" value="SPOVT_ABRB"/>
    <property type="match status" value="2"/>
</dbReference>
<dbReference type="InterPro" id="IPR037914">
    <property type="entry name" value="SpoVT-AbrB_sf"/>
</dbReference>
<dbReference type="EMBL" id="PETL01000165">
    <property type="protein sequence ID" value="PIV64203.1"/>
    <property type="molecule type" value="Genomic_DNA"/>
</dbReference>
<dbReference type="PANTHER" id="PTHR34701:SF1">
    <property type="entry name" value="TRANSCRIPTIONAL REGULATOR MRAZ"/>
    <property type="match status" value="1"/>
</dbReference>
<dbReference type="Proteomes" id="UP000228886">
    <property type="component" value="Unassembled WGS sequence"/>
</dbReference>
<evidence type="ECO:0000313" key="9">
    <source>
        <dbReference type="EMBL" id="PIV64203.1"/>
    </source>
</evidence>
<dbReference type="SUPFAM" id="SSF89447">
    <property type="entry name" value="AbrB/MazE/MraZ-like"/>
    <property type="match status" value="1"/>
</dbReference>
<protein>
    <recommendedName>
        <fullName evidence="1 7">Transcriptional regulator MraZ</fullName>
    </recommendedName>
</protein>
<dbReference type="InterPro" id="IPR020603">
    <property type="entry name" value="MraZ_dom"/>
</dbReference>
<dbReference type="GO" id="GO:0009295">
    <property type="term" value="C:nucleoid"/>
    <property type="evidence" value="ECO:0007669"/>
    <property type="project" value="UniProtKB-SubCell"/>
</dbReference>
<evidence type="ECO:0000256" key="5">
    <source>
        <dbReference type="ARBA" id="ARBA00023125"/>
    </source>
</evidence>
<reference evidence="10" key="1">
    <citation type="submission" date="2017-09" db="EMBL/GenBank/DDBJ databases">
        <title>Depth-based differentiation of microbial function through sediment-hosted aquifers and enrichment of novel symbionts in the deep terrestrial subsurface.</title>
        <authorList>
            <person name="Probst A.J."/>
            <person name="Ladd B."/>
            <person name="Jarett J.K."/>
            <person name="Geller-Mcgrath D.E."/>
            <person name="Sieber C.M.K."/>
            <person name="Emerson J.B."/>
            <person name="Anantharaman K."/>
            <person name="Thomas B.C."/>
            <person name="Malmstrom R."/>
            <person name="Stieglmeier M."/>
            <person name="Klingl A."/>
            <person name="Woyke T."/>
            <person name="Ryan C.M."/>
            <person name="Banfield J.F."/>
        </authorList>
    </citation>
    <scope>NUCLEOTIDE SEQUENCE [LARGE SCALE GENOMIC DNA]</scope>
</reference>
<name>A0A2M7E905_9BACT</name>
<keyword evidence="5 7" id="KW-0238">DNA-binding</keyword>
<keyword evidence="2 7" id="KW-0963">Cytoplasm</keyword>
<proteinExistence type="inferred from homology"/>
<dbReference type="GO" id="GO:0000976">
    <property type="term" value="F:transcription cis-regulatory region binding"/>
    <property type="evidence" value="ECO:0007669"/>
    <property type="project" value="TreeGrafter"/>
</dbReference>
<dbReference type="InterPro" id="IPR035642">
    <property type="entry name" value="MraZ_N"/>
</dbReference>
<evidence type="ECO:0000256" key="6">
    <source>
        <dbReference type="ARBA" id="ARBA00023163"/>
    </source>
</evidence>
<dbReference type="Pfam" id="PF02381">
    <property type="entry name" value="MraZ"/>
    <property type="match status" value="2"/>
</dbReference>
<gene>
    <name evidence="7" type="primary">mraZ</name>
    <name evidence="9" type="ORF">COS11_03405</name>
</gene>
<dbReference type="GO" id="GO:2000143">
    <property type="term" value="P:negative regulation of DNA-templated transcription initiation"/>
    <property type="evidence" value="ECO:0007669"/>
    <property type="project" value="TreeGrafter"/>
</dbReference>
<comment type="subcellular location">
    <subcellularLocation>
        <location evidence="7">Cytoplasm</location>
        <location evidence="7">Nucleoid</location>
    </subcellularLocation>
</comment>
<keyword evidence="4 7" id="KW-0805">Transcription regulation</keyword>
<dbReference type="GO" id="GO:0005737">
    <property type="term" value="C:cytoplasm"/>
    <property type="evidence" value="ECO:0007669"/>
    <property type="project" value="UniProtKB-UniRule"/>
</dbReference>
<dbReference type="HAMAP" id="MF_01008">
    <property type="entry name" value="MraZ"/>
    <property type="match status" value="1"/>
</dbReference>
<keyword evidence="6 7" id="KW-0804">Transcription</keyword>
<dbReference type="InterPro" id="IPR007159">
    <property type="entry name" value="SpoVT-AbrB_dom"/>
</dbReference>
<comment type="caution">
    <text evidence="9">The sequence shown here is derived from an EMBL/GenBank/DDBJ whole genome shotgun (WGS) entry which is preliminary data.</text>
</comment>
<evidence type="ECO:0000256" key="2">
    <source>
        <dbReference type="ARBA" id="ARBA00022490"/>
    </source>
</evidence>
<dbReference type="InterPro" id="IPR035644">
    <property type="entry name" value="MraZ_C"/>
</dbReference>
<feature type="domain" description="SpoVT-AbrB" evidence="8">
    <location>
        <begin position="5"/>
        <end position="48"/>
    </location>
</feature>
<sequence>MFYGEYRYKLDEKGRLVIPARFRKILKKRHLIITRGLEKCLFLFVEDDWKKQEKKLRDLPFTKGNPRAFSRLFFSGASFCIADGQGRITVPLPLLDFAGIKEKIVLIGVSDRIEIWSEKNWQDYLKSSLSSFEEIAEELVNGKGEK</sequence>
<keyword evidence="9" id="KW-0132">Cell division</keyword>
<accession>A0A2M7E905</accession>
<dbReference type="GO" id="GO:0003700">
    <property type="term" value="F:DNA-binding transcription factor activity"/>
    <property type="evidence" value="ECO:0007669"/>
    <property type="project" value="UniProtKB-UniRule"/>
</dbReference>
<comment type="similarity">
    <text evidence="7">Belongs to the MraZ family.</text>
</comment>
<dbReference type="CDD" id="cd16321">
    <property type="entry name" value="MraZ_C"/>
    <property type="match status" value="1"/>
</dbReference>
<dbReference type="NCBIfam" id="TIGR00242">
    <property type="entry name" value="division/cell wall cluster transcriptional repressor MraZ"/>
    <property type="match status" value="1"/>
</dbReference>
<keyword evidence="9" id="KW-0131">Cell cycle</keyword>
<evidence type="ECO:0000259" key="8">
    <source>
        <dbReference type="PROSITE" id="PS51740"/>
    </source>
</evidence>
<feature type="domain" description="SpoVT-AbrB" evidence="8">
    <location>
        <begin position="77"/>
        <end position="120"/>
    </location>
</feature>
<dbReference type="InterPro" id="IPR038619">
    <property type="entry name" value="MraZ_sf"/>
</dbReference>
<organism evidence="9 10">
    <name type="scientific">bacterium (Candidatus Ratteibacteria) CG01_land_8_20_14_3_00_40_19</name>
    <dbReference type="NCBI Taxonomy" id="2014290"/>
    <lineage>
        <taxon>Bacteria</taxon>
        <taxon>Candidatus Ratteibacteria</taxon>
    </lineage>
</organism>
<evidence type="ECO:0000256" key="1">
    <source>
        <dbReference type="ARBA" id="ARBA00013860"/>
    </source>
</evidence>
<evidence type="ECO:0000256" key="7">
    <source>
        <dbReference type="HAMAP-Rule" id="MF_01008"/>
    </source>
</evidence>
<dbReference type="AlphaFoldDB" id="A0A2M7E905"/>
<evidence type="ECO:0000313" key="10">
    <source>
        <dbReference type="Proteomes" id="UP000228886"/>
    </source>
</evidence>
<evidence type="ECO:0000256" key="3">
    <source>
        <dbReference type="ARBA" id="ARBA00022737"/>
    </source>
</evidence>